<evidence type="ECO:0000313" key="1">
    <source>
        <dbReference type="EMBL" id="SFP04376.1"/>
    </source>
</evidence>
<evidence type="ECO:0000313" key="2">
    <source>
        <dbReference type="Proteomes" id="UP000199306"/>
    </source>
</evidence>
<protein>
    <recommendedName>
        <fullName evidence="3">PQQ-like domain-containing protein</fullName>
    </recommendedName>
</protein>
<dbReference type="AlphaFoldDB" id="A0A1I5M629"/>
<sequence>MKLVELQYGIETLWSFKNDFIVKKGKIYSNSKKESINFESYKRVFYSNQYIFATINSDIEVYNLNFEKVSTFKADFPVGITILEDISNYVIRCGKNEEKYLFYCENLFAKEEENIAGNLLNCKYRLHFTDPFSPPKYFRCSDLLDEQTYWEYDCGEGIETTNLWTVRGEYLVFCTHKSDFFAGKLVKINLQTGDIKWEVDIPNTFLLYNEEQGLLTSFWASNVNGKNYLIIDIDKEQISIGEPITMNNLENVNTFGQSQYLYGSKLYFTDNVHSYGDELRPIKFGCFNIESKQVEFLQELPQAAGGQFAQVIYHTSKLYLRTSANELFVFEDDL</sequence>
<dbReference type="RefSeq" id="WP_092010565.1">
    <property type="nucleotide sequence ID" value="NZ_FOXH01000001.1"/>
</dbReference>
<accession>A0A1I5M629</accession>
<dbReference type="STRING" id="1079859.SAMN04515674_101123"/>
<organism evidence="1 2">
    <name type="scientific">Pseudarcicella hirudinis</name>
    <dbReference type="NCBI Taxonomy" id="1079859"/>
    <lineage>
        <taxon>Bacteria</taxon>
        <taxon>Pseudomonadati</taxon>
        <taxon>Bacteroidota</taxon>
        <taxon>Cytophagia</taxon>
        <taxon>Cytophagales</taxon>
        <taxon>Flectobacillaceae</taxon>
        <taxon>Pseudarcicella</taxon>
    </lineage>
</organism>
<name>A0A1I5M629_9BACT</name>
<gene>
    <name evidence="1" type="ORF">SAMN04515674_101123</name>
</gene>
<dbReference type="EMBL" id="FOXH01000001">
    <property type="protein sequence ID" value="SFP04376.1"/>
    <property type="molecule type" value="Genomic_DNA"/>
</dbReference>
<dbReference type="Proteomes" id="UP000199306">
    <property type="component" value="Unassembled WGS sequence"/>
</dbReference>
<reference evidence="1 2" key="1">
    <citation type="submission" date="2016-10" db="EMBL/GenBank/DDBJ databases">
        <authorList>
            <person name="de Groot N.N."/>
        </authorList>
    </citation>
    <scope>NUCLEOTIDE SEQUENCE [LARGE SCALE GENOMIC DNA]</scope>
    <source>
        <strain evidence="2">E92,LMG 26720,CCM 7988</strain>
    </source>
</reference>
<keyword evidence="2" id="KW-1185">Reference proteome</keyword>
<dbReference type="OrthoDB" id="981654at2"/>
<proteinExistence type="predicted"/>
<evidence type="ECO:0008006" key="3">
    <source>
        <dbReference type="Google" id="ProtNLM"/>
    </source>
</evidence>